<dbReference type="AlphaFoldDB" id="A0A072NSC5"/>
<sequence length="85" mass="10084">MLDFMFGIFIRLVIFIAISLAAGLLFNIIKRWKNHNSIYYAMCGMFSFIGYLISDNYSTFLGVLTYSFFLWSIIIFFKRDKNRHS</sequence>
<feature type="transmembrane region" description="Helical" evidence="1">
    <location>
        <begin position="38"/>
        <end position="54"/>
    </location>
</feature>
<keyword evidence="1" id="KW-1133">Transmembrane helix</keyword>
<evidence type="ECO:0000313" key="2">
    <source>
        <dbReference type="EMBL" id="KEF39813.1"/>
    </source>
</evidence>
<dbReference type="EMBL" id="JJRY01000002">
    <property type="protein sequence ID" value="KEF39813.1"/>
    <property type="molecule type" value="Genomic_DNA"/>
</dbReference>
<reference evidence="2 3" key="1">
    <citation type="submission" date="2014-04" db="EMBL/GenBank/DDBJ databases">
        <title>Draft genome sequence of Bacillus azotoformans MEV2011, a (co-) denitrifying strain unable to grow in the presence of oxygen.</title>
        <authorList>
            <person name="Nielsen M."/>
            <person name="Schreiber L."/>
            <person name="Finster K."/>
            <person name="Schramm A."/>
        </authorList>
    </citation>
    <scope>NUCLEOTIDE SEQUENCE [LARGE SCALE GENOMIC DNA]</scope>
    <source>
        <strain evidence="2 3">MEV2011</strain>
    </source>
</reference>
<evidence type="ECO:0000313" key="3">
    <source>
        <dbReference type="Proteomes" id="UP000027936"/>
    </source>
</evidence>
<protein>
    <submittedName>
        <fullName evidence="2">Uncharacterized protein</fullName>
    </submittedName>
</protein>
<organism evidence="2 3">
    <name type="scientific">Schinkia azotoformans MEV2011</name>
    <dbReference type="NCBI Taxonomy" id="1348973"/>
    <lineage>
        <taxon>Bacteria</taxon>
        <taxon>Bacillati</taxon>
        <taxon>Bacillota</taxon>
        <taxon>Bacilli</taxon>
        <taxon>Bacillales</taxon>
        <taxon>Bacillaceae</taxon>
        <taxon>Calidifontibacillus/Schinkia group</taxon>
        <taxon>Schinkia</taxon>
    </lineage>
</organism>
<gene>
    <name evidence="2" type="ORF">M670_00837</name>
</gene>
<accession>A0A072NSC5</accession>
<keyword evidence="1" id="KW-0812">Transmembrane</keyword>
<name>A0A072NSC5_SCHAZ</name>
<feature type="transmembrane region" description="Helical" evidence="1">
    <location>
        <begin position="60"/>
        <end position="77"/>
    </location>
</feature>
<keyword evidence="1" id="KW-0472">Membrane</keyword>
<evidence type="ECO:0000256" key="1">
    <source>
        <dbReference type="SAM" id="Phobius"/>
    </source>
</evidence>
<comment type="caution">
    <text evidence="2">The sequence shown here is derived from an EMBL/GenBank/DDBJ whole genome shotgun (WGS) entry which is preliminary data.</text>
</comment>
<feature type="transmembrane region" description="Helical" evidence="1">
    <location>
        <begin position="6"/>
        <end position="26"/>
    </location>
</feature>
<proteinExistence type="predicted"/>
<dbReference type="Proteomes" id="UP000027936">
    <property type="component" value="Unassembled WGS sequence"/>
</dbReference>